<dbReference type="InterPro" id="IPR036397">
    <property type="entry name" value="RNaseH_sf"/>
</dbReference>
<organism evidence="2 3">
    <name type="scientific">candidate division WWE3 bacterium CG22_combo_CG10-13_8_21_14_all_39_12</name>
    <dbReference type="NCBI Taxonomy" id="1975094"/>
    <lineage>
        <taxon>Bacteria</taxon>
        <taxon>Katanobacteria</taxon>
    </lineage>
</organism>
<gene>
    <name evidence="2" type="ORF">COX05_01090</name>
</gene>
<dbReference type="PANTHER" id="PTHR46387">
    <property type="entry name" value="POLYNUCLEOTIDYL TRANSFERASE, RIBONUCLEASE H-LIKE SUPERFAMILY PROTEIN"/>
    <property type="match status" value="1"/>
</dbReference>
<feature type="domain" description="RNase H type-1" evidence="1">
    <location>
        <begin position="1"/>
        <end position="137"/>
    </location>
</feature>
<dbReference type="InterPro" id="IPR002156">
    <property type="entry name" value="RNaseH_domain"/>
</dbReference>
<name>A0A2H0BGL9_UNCKA</name>
<accession>A0A2H0BGL9</accession>
<reference evidence="2 3" key="1">
    <citation type="submission" date="2017-09" db="EMBL/GenBank/DDBJ databases">
        <title>Depth-based differentiation of microbial function through sediment-hosted aquifers and enrichment of novel symbionts in the deep terrestrial subsurface.</title>
        <authorList>
            <person name="Probst A.J."/>
            <person name="Ladd B."/>
            <person name="Jarett J.K."/>
            <person name="Geller-Mcgrath D.E."/>
            <person name="Sieber C.M."/>
            <person name="Emerson J.B."/>
            <person name="Anantharaman K."/>
            <person name="Thomas B.C."/>
            <person name="Malmstrom R."/>
            <person name="Stieglmeier M."/>
            <person name="Klingl A."/>
            <person name="Woyke T."/>
            <person name="Ryan C.M."/>
            <person name="Banfield J.F."/>
        </authorList>
    </citation>
    <scope>NUCLEOTIDE SEQUENCE [LARGE SCALE GENOMIC DNA]</scope>
    <source>
        <strain evidence="2">CG22_combo_CG10-13_8_21_14_all_39_12</strain>
    </source>
</reference>
<evidence type="ECO:0000259" key="1">
    <source>
        <dbReference type="PROSITE" id="PS50879"/>
    </source>
</evidence>
<dbReference type="PROSITE" id="PS50879">
    <property type="entry name" value="RNASE_H_1"/>
    <property type="match status" value="1"/>
</dbReference>
<dbReference type="SUPFAM" id="SSF53098">
    <property type="entry name" value="Ribonuclease H-like"/>
    <property type="match status" value="1"/>
</dbReference>
<dbReference type="InterPro" id="IPR012337">
    <property type="entry name" value="RNaseH-like_sf"/>
</dbReference>
<dbReference type="PANTHER" id="PTHR46387:SF2">
    <property type="entry name" value="RIBONUCLEASE HI"/>
    <property type="match status" value="1"/>
</dbReference>
<evidence type="ECO:0000313" key="3">
    <source>
        <dbReference type="Proteomes" id="UP000228495"/>
    </source>
</evidence>
<comment type="caution">
    <text evidence="2">The sequence shown here is derived from an EMBL/GenBank/DDBJ whole genome shotgun (WGS) entry which is preliminary data.</text>
</comment>
<evidence type="ECO:0000313" key="2">
    <source>
        <dbReference type="EMBL" id="PIP56813.1"/>
    </source>
</evidence>
<sequence>MIEIKLFTDGGARGNPGPAAAGIVINTPGSEDITFGQYLGEITNNQAEYQALLLGLDKVIQEFDAPAVNLSVYMDSELVIKQVTGEYRIKHPNLIPLHANVLDMIKNFAMIQFVHIPRENNKKADAQVNETLDNHDA</sequence>
<dbReference type="GO" id="GO:0003676">
    <property type="term" value="F:nucleic acid binding"/>
    <property type="evidence" value="ECO:0007669"/>
    <property type="project" value="InterPro"/>
</dbReference>
<dbReference type="Gene3D" id="3.30.420.10">
    <property type="entry name" value="Ribonuclease H-like superfamily/Ribonuclease H"/>
    <property type="match status" value="1"/>
</dbReference>
<proteinExistence type="predicted"/>
<dbReference type="GO" id="GO:0004523">
    <property type="term" value="F:RNA-DNA hybrid ribonuclease activity"/>
    <property type="evidence" value="ECO:0007669"/>
    <property type="project" value="InterPro"/>
</dbReference>
<dbReference type="Pfam" id="PF13456">
    <property type="entry name" value="RVT_3"/>
    <property type="match status" value="1"/>
</dbReference>
<dbReference type="AlphaFoldDB" id="A0A2H0BGL9"/>
<dbReference type="EMBL" id="PCSU01000014">
    <property type="protein sequence ID" value="PIP56813.1"/>
    <property type="molecule type" value="Genomic_DNA"/>
</dbReference>
<protein>
    <submittedName>
        <fullName evidence="2">Ribonuclease H</fullName>
    </submittedName>
</protein>
<dbReference type="CDD" id="cd09279">
    <property type="entry name" value="RNase_HI_like"/>
    <property type="match status" value="1"/>
</dbReference>
<dbReference type="Proteomes" id="UP000228495">
    <property type="component" value="Unassembled WGS sequence"/>
</dbReference>